<organism evidence="1 2">
    <name type="scientific">Buttiauxella agrestis</name>
    <dbReference type="NCBI Taxonomy" id="82977"/>
    <lineage>
        <taxon>Bacteria</taxon>
        <taxon>Pseudomonadati</taxon>
        <taxon>Pseudomonadota</taxon>
        <taxon>Gammaproteobacteria</taxon>
        <taxon>Enterobacterales</taxon>
        <taxon>Enterobacteriaceae</taxon>
        <taxon>Buttiauxella</taxon>
    </lineage>
</organism>
<reference evidence="1 2" key="1">
    <citation type="submission" date="2018-06" db="EMBL/GenBank/DDBJ databases">
        <authorList>
            <consortium name="Pathogen Informatics"/>
            <person name="Doyle S."/>
        </authorList>
    </citation>
    <scope>NUCLEOTIDE SEQUENCE [LARGE SCALE GENOMIC DNA]</scope>
    <source>
        <strain evidence="1 2">NCTC12119</strain>
    </source>
</reference>
<dbReference type="AlphaFoldDB" id="A0A381KPE0"/>
<evidence type="ECO:0000313" key="2">
    <source>
        <dbReference type="Proteomes" id="UP000255528"/>
    </source>
</evidence>
<name>A0A381KPE0_9ENTR</name>
<evidence type="ECO:0000313" key="1">
    <source>
        <dbReference type="EMBL" id="SUY92872.1"/>
    </source>
</evidence>
<dbReference type="RefSeq" id="WP_115632102.1">
    <property type="nucleotide sequence ID" value="NZ_UIGI01000002.1"/>
</dbReference>
<protein>
    <submittedName>
        <fullName evidence="1">Uncharacterized protein</fullName>
    </submittedName>
</protein>
<proteinExistence type="predicted"/>
<accession>A0A381KPE0</accession>
<sequence>MPKKLTMAQIYTLRRIKSGTKYQLDGRKKKGRELRYNVFSRVYEGMNCSSIPVLFRSGLIKFTTDTKVADSLFHSVELTDAGRQTLEESKER</sequence>
<dbReference type="EMBL" id="UIGI01000002">
    <property type="protein sequence ID" value="SUY92872.1"/>
    <property type="molecule type" value="Genomic_DNA"/>
</dbReference>
<dbReference type="Proteomes" id="UP000255528">
    <property type="component" value="Unassembled WGS sequence"/>
</dbReference>
<gene>
    <name evidence="1" type="ORF">NCTC12119_04902</name>
</gene>